<dbReference type="InterPro" id="IPR025965">
    <property type="entry name" value="FlgD/Vpr_Ig-like"/>
</dbReference>
<dbReference type="InterPro" id="IPR036909">
    <property type="entry name" value="Cyt_c-like_dom_sf"/>
</dbReference>
<keyword evidence="2 4" id="KW-0479">Metal-binding</keyword>
<evidence type="ECO:0000313" key="8">
    <source>
        <dbReference type="EMBL" id="HGZ44286.1"/>
    </source>
</evidence>
<dbReference type="InterPro" id="IPR011048">
    <property type="entry name" value="Haem_d1_sf"/>
</dbReference>
<dbReference type="InterPro" id="IPR051200">
    <property type="entry name" value="Host-pathogen_enzymatic-act"/>
</dbReference>
<dbReference type="InterPro" id="IPR009056">
    <property type="entry name" value="Cyt_c-like_dom"/>
</dbReference>
<dbReference type="Gene3D" id="1.10.760.10">
    <property type="entry name" value="Cytochrome c-like domain"/>
    <property type="match status" value="1"/>
</dbReference>
<dbReference type="GO" id="GO:0020037">
    <property type="term" value="F:heme binding"/>
    <property type="evidence" value="ECO:0007669"/>
    <property type="project" value="InterPro"/>
</dbReference>
<feature type="compositionally biased region" description="Basic and acidic residues" evidence="5">
    <location>
        <begin position="800"/>
        <end position="816"/>
    </location>
</feature>
<dbReference type="SUPFAM" id="SSF50974">
    <property type="entry name" value="Nitrous oxide reductase, N-terminal domain"/>
    <property type="match status" value="1"/>
</dbReference>
<evidence type="ECO:0000256" key="5">
    <source>
        <dbReference type="SAM" id="MobiDB-lite"/>
    </source>
</evidence>
<feature type="domain" description="Cytochrome c" evidence="7">
    <location>
        <begin position="437"/>
        <end position="560"/>
    </location>
</feature>
<organism evidence="8">
    <name type="scientific">Eiseniibacteriota bacterium</name>
    <dbReference type="NCBI Taxonomy" id="2212470"/>
    <lineage>
        <taxon>Bacteria</taxon>
        <taxon>Candidatus Eiseniibacteriota</taxon>
    </lineage>
</organism>
<keyword evidence="3 4" id="KW-0408">Iron</keyword>
<dbReference type="PANTHER" id="PTHR47197:SF3">
    <property type="entry name" value="DIHYDRO-HEME D1 DEHYDROGENASE"/>
    <property type="match status" value="1"/>
</dbReference>
<feature type="signal peptide" evidence="6">
    <location>
        <begin position="1"/>
        <end position="21"/>
    </location>
</feature>
<feature type="region of interest" description="Disordered" evidence="5">
    <location>
        <begin position="790"/>
        <end position="828"/>
    </location>
</feature>
<dbReference type="Pfam" id="PF13860">
    <property type="entry name" value="FlgD_ig"/>
    <property type="match status" value="1"/>
</dbReference>
<evidence type="ECO:0000256" key="4">
    <source>
        <dbReference type="PROSITE-ProRule" id="PRU00433"/>
    </source>
</evidence>
<evidence type="ECO:0000259" key="7">
    <source>
        <dbReference type="PROSITE" id="PS51007"/>
    </source>
</evidence>
<dbReference type="PROSITE" id="PS51007">
    <property type="entry name" value="CYTC"/>
    <property type="match status" value="2"/>
</dbReference>
<dbReference type="InterPro" id="IPR011964">
    <property type="entry name" value="YVTN_b-propeller_repeat"/>
</dbReference>
<dbReference type="NCBIfam" id="TIGR02276">
    <property type="entry name" value="beta_rpt_yvtn"/>
    <property type="match status" value="1"/>
</dbReference>
<evidence type="ECO:0000256" key="2">
    <source>
        <dbReference type="ARBA" id="ARBA00022723"/>
    </source>
</evidence>
<dbReference type="AlphaFoldDB" id="A0A832MN13"/>
<gene>
    <name evidence="8" type="ORF">ENR23_12880</name>
</gene>
<dbReference type="GO" id="GO:0009055">
    <property type="term" value="F:electron transfer activity"/>
    <property type="evidence" value="ECO:0007669"/>
    <property type="project" value="InterPro"/>
</dbReference>
<evidence type="ECO:0000256" key="6">
    <source>
        <dbReference type="SAM" id="SignalP"/>
    </source>
</evidence>
<dbReference type="EMBL" id="DSQF01000026">
    <property type="protein sequence ID" value="HGZ44286.1"/>
    <property type="molecule type" value="Genomic_DNA"/>
</dbReference>
<dbReference type="GO" id="GO:0046872">
    <property type="term" value="F:metal ion binding"/>
    <property type="evidence" value="ECO:0007669"/>
    <property type="project" value="UniProtKB-KW"/>
</dbReference>
<dbReference type="Gene3D" id="2.130.10.10">
    <property type="entry name" value="YVTN repeat-like/Quinoprotein amine dehydrogenase"/>
    <property type="match status" value="2"/>
</dbReference>
<name>A0A832MN13_UNCEI</name>
<dbReference type="SUPFAM" id="SSF51004">
    <property type="entry name" value="C-terminal (heme d1) domain of cytochrome cd1-nitrite reductase"/>
    <property type="match status" value="1"/>
</dbReference>
<reference evidence="8" key="1">
    <citation type="journal article" date="2020" name="mSystems">
        <title>Genome- and Community-Level Interaction Insights into Carbon Utilization and Element Cycling Functions of Hydrothermarchaeota in Hydrothermal Sediment.</title>
        <authorList>
            <person name="Zhou Z."/>
            <person name="Liu Y."/>
            <person name="Xu W."/>
            <person name="Pan J."/>
            <person name="Luo Z.H."/>
            <person name="Li M."/>
        </authorList>
    </citation>
    <scope>NUCLEOTIDE SEQUENCE [LARGE SCALE GENOMIC DNA]</scope>
    <source>
        <strain evidence="8">SpSt-381</strain>
    </source>
</reference>
<dbReference type="InterPro" id="IPR011045">
    <property type="entry name" value="N2O_reductase_N"/>
</dbReference>
<keyword evidence="1 4" id="KW-0349">Heme</keyword>
<dbReference type="PANTHER" id="PTHR47197">
    <property type="entry name" value="PROTEIN NIRF"/>
    <property type="match status" value="1"/>
</dbReference>
<dbReference type="Gene3D" id="2.60.40.4070">
    <property type="match status" value="1"/>
</dbReference>
<feature type="domain" description="Cytochrome c" evidence="7">
    <location>
        <begin position="581"/>
        <end position="699"/>
    </location>
</feature>
<comment type="caution">
    <text evidence="8">The sequence shown here is derived from an EMBL/GenBank/DDBJ whole genome shotgun (WGS) entry which is preliminary data.</text>
</comment>
<evidence type="ECO:0000256" key="1">
    <source>
        <dbReference type="ARBA" id="ARBA00022617"/>
    </source>
</evidence>
<feature type="chain" id="PRO_5032656659" description="Cytochrome c domain-containing protein" evidence="6">
    <location>
        <begin position="22"/>
        <end position="931"/>
    </location>
</feature>
<accession>A0A832MN13</accession>
<evidence type="ECO:0000256" key="3">
    <source>
        <dbReference type="ARBA" id="ARBA00023004"/>
    </source>
</evidence>
<protein>
    <recommendedName>
        <fullName evidence="7">Cytochrome c domain-containing protein</fullName>
    </recommendedName>
</protein>
<dbReference type="InterPro" id="IPR015943">
    <property type="entry name" value="WD40/YVTN_repeat-like_dom_sf"/>
</dbReference>
<proteinExistence type="predicted"/>
<sequence>MLRRLVPLAGLVALGAGLAAAPPRLVSRSSATDDFTHFESGHVRPAALTPDGARLVVVNTPGARLAVFDLAGPAPVRVADVPVGLEPVAVACPDAHTAWVVNTLSDDVSIVDLATLHVRATLRVGDEPADVVFAGGLAWVSVSQEDVVRAYDPATLALVATVPVNARFPRALARSADGAFVYVAGFHAGNRTSVLSFQEVQDSLPPPNPPKDPANGPAPRVGLIVQRQGADWRDESGKLWNAKIKYAIHDADVTEISTATRAVTRVFSDLGTVNYALDVAPDGRLALTATEARNLVRFEPNLVGHNVDTRIAFVTAAGAATVRNLNPHVNYAVTPGPQSERDSAIGIPTGVAFSPDGARAYVTSLASDRLAVVDPNAPGNAVLARVPTVAGPTGVVVDGPRARLYVVGRFRGELQTLDAATLGEVARARLGYDPTPDEIVNGRKFFYGGFTSGHGDQACATCHVFGDFDNLAWDLGDPQGAALPPPPGQIDPLLEGFHPMKGPMTTQTLRGLPGTGLLHWRGDRPDLAAFNGAFVSLLGRATALADSEMAAFSDFVLPLVNPPNPNQYLNRALRDAPAGQPSAVRGSNLFFNAPLDGPFRCNDCHTATNFGPGTNGQVVNDAALQEDQDVKVPQLRNLYRKTGMTDVPGATSKRGFGFIHDGSTDNLFNFLRLPVFTFGTGVSADNARRDVEAFLLSFDTGLSPAVGAQVTFHGANNADPAAVARLDTLRGQFDLGFCDLVAKGRVDGAPRGWRYAGGDAWLPDVAAGASLTTAQLRALGAPGAEVTVTGVPRGSGVRMGVDEDRDGHLDGDERAAGSDPANPASTPANVAVGGPAGGAGFAFRALAPNPFRDATEARFALGRAERVDAAVYDVMGREVRSLARGLWLAPGEHALRWDGRDRDGRVVSAGVYFVRVRTGLGGWTGAVVRMR</sequence>
<keyword evidence="6" id="KW-0732">Signal</keyword>
<dbReference type="SUPFAM" id="SSF46626">
    <property type="entry name" value="Cytochrome c"/>
    <property type="match status" value="2"/>
</dbReference>